<accession>A0A2U2RKL9</accession>
<dbReference type="InterPro" id="IPR008979">
    <property type="entry name" value="Galactose-bd-like_sf"/>
</dbReference>
<feature type="domain" description="Xaa-Pro dipeptidyl-peptidase C-terminal" evidence="1">
    <location>
        <begin position="2"/>
        <end position="172"/>
    </location>
</feature>
<dbReference type="OrthoDB" id="5240615at2"/>
<organism evidence="2 3">
    <name type="scientific">Brachybacterium endophyticum</name>
    <dbReference type="NCBI Taxonomy" id="2182385"/>
    <lineage>
        <taxon>Bacteria</taxon>
        <taxon>Bacillati</taxon>
        <taxon>Actinomycetota</taxon>
        <taxon>Actinomycetes</taxon>
        <taxon>Micrococcales</taxon>
        <taxon>Dermabacteraceae</taxon>
        <taxon>Brachybacterium</taxon>
    </lineage>
</organism>
<evidence type="ECO:0000259" key="1">
    <source>
        <dbReference type="SMART" id="SM00939"/>
    </source>
</evidence>
<reference evidence="2 3" key="1">
    <citation type="submission" date="2018-05" db="EMBL/GenBank/DDBJ databases">
        <title>Brachybacterium sp. M1HQ-2T, whole genome shotgun sequence.</title>
        <authorList>
            <person name="Tuo L."/>
        </authorList>
    </citation>
    <scope>NUCLEOTIDE SEQUENCE [LARGE SCALE GENOMIC DNA]</scope>
    <source>
        <strain evidence="2 3">M1HQ-2</strain>
    </source>
</reference>
<dbReference type="RefSeq" id="WP_109275011.1">
    <property type="nucleotide sequence ID" value="NZ_QFKX01000002.1"/>
</dbReference>
<dbReference type="EMBL" id="QFKX01000002">
    <property type="protein sequence ID" value="PWH06418.1"/>
    <property type="molecule type" value="Genomic_DNA"/>
</dbReference>
<dbReference type="GO" id="GO:0008239">
    <property type="term" value="F:dipeptidyl-peptidase activity"/>
    <property type="evidence" value="ECO:0007669"/>
    <property type="project" value="InterPro"/>
</dbReference>
<dbReference type="SUPFAM" id="SSF49785">
    <property type="entry name" value="Galactose-binding domain-like"/>
    <property type="match status" value="1"/>
</dbReference>
<evidence type="ECO:0000313" key="3">
    <source>
        <dbReference type="Proteomes" id="UP000245590"/>
    </source>
</evidence>
<proteinExistence type="predicted"/>
<keyword evidence="3" id="KW-1185">Reference proteome</keyword>
<evidence type="ECO:0000313" key="2">
    <source>
        <dbReference type="EMBL" id="PWH06418.1"/>
    </source>
</evidence>
<gene>
    <name evidence="2" type="ORF">DEO23_05450</name>
</gene>
<dbReference type="SMART" id="SM00939">
    <property type="entry name" value="PepX_C"/>
    <property type="match status" value="1"/>
</dbReference>
<dbReference type="AlphaFoldDB" id="A0A2U2RKL9"/>
<protein>
    <recommendedName>
        <fullName evidence="1">Xaa-Pro dipeptidyl-peptidase C-terminal domain-containing protein</fullName>
    </recommendedName>
</protein>
<dbReference type="Proteomes" id="UP000245590">
    <property type="component" value="Unassembled WGS sequence"/>
</dbReference>
<dbReference type="InterPro" id="IPR013736">
    <property type="entry name" value="Xaa-Pro_dipept_C"/>
</dbReference>
<sequence length="178" mass="19503">MSFLVRFEKETQLVGYPKAHLWVEADGADDMDLFVLIQKLDRFGTPLQAFTVPNQSALVHDVTDHGASILRYKGSDGRLRVSARHLDGARTSDEVPAHSFDRVEKLSPGEVAEIEIDLLPIGLAFHPEEQLRFIVSSRNLLGTMMPGIAEYAGAGSGRHVVHTGGEHASYLQLPVMGS</sequence>
<comment type="caution">
    <text evidence="2">The sequence shown here is derived from an EMBL/GenBank/DDBJ whole genome shotgun (WGS) entry which is preliminary data.</text>
</comment>
<dbReference type="Gene3D" id="2.60.120.260">
    <property type="entry name" value="Galactose-binding domain-like"/>
    <property type="match status" value="1"/>
</dbReference>
<name>A0A2U2RKL9_9MICO</name>
<dbReference type="Pfam" id="PF08530">
    <property type="entry name" value="PepX_C"/>
    <property type="match status" value="1"/>
</dbReference>